<name>A0A2Z6N643_TRISU</name>
<evidence type="ECO:0000256" key="2">
    <source>
        <dbReference type="SAM" id="SignalP"/>
    </source>
</evidence>
<dbReference type="Pfam" id="PF19160">
    <property type="entry name" value="SPARK"/>
    <property type="match status" value="1"/>
</dbReference>
<dbReference type="Proteomes" id="UP000242715">
    <property type="component" value="Unassembled WGS sequence"/>
</dbReference>
<feature type="chain" id="PRO_5016251127" description="SPARK domain-containing protein" evidence="2">
    <location>
        <begin position="24"/>
        <end position="235"/>
    </location>
</feature>
<keyword evidence="1" id="KW-0472">Membrane</keyword>
<gene>
    <name evidence="4" type="ORF">TSUD_333360</name>
</gene>
<reference evidence="5" key="1">
    <citation type="journal article" date="2017" name="Front. Plant Sci.">
        <title>Climate Clever Clovers: New Paradigm to Reduce the Environmental Footprint of Ruminants by Breeding Low Methanogenic Forages Utilizing Haplotype Variation.</title>
        <authorList>
            <person name="Kaur P."/>
            <person name="Appels R."/>
            <person name="Bayer P.E."/>
            <person name="Keeble-Gagnere G."/>
            <person name="Wang J."/>
            <person name="Hirakawa H."/>
            <person name="Shirasawa K."/>
            <person name="Vercoe P."/>
            <person name="Stefanova K."/>
            <person name="Durmic Z."/>
            <person name="Nichols P."/>
            <person name="Revell C."/>
            <person name="Isobe S.N."/>
            <person name="Edwards D."/>
            <person name="Erskine W."/>
        </authorList>
    </citation>
    <scope>NUCLEOTIDE SEQUENCE [LARGE SCALE GENOMIC DNA]</scope>
    <source>
        <strain evidence="5">cv. Daliak</strain>
    </source>
</reference>
<evidence type="ECO:0000313" key="5">
    <source>
        <dbReference type="Proteomes" id="UP000242715"/>
    </source>
</evidence>
<keyword evidence="1" id="KW-0812">Transmembrane</keyword>
<organism evidence="4 5">
    <name type="scientific">Trifolium subterraneum</name>
    <name type="common">Subterranean clover</name>
    <dbReference type="NCBI Taxonomy" id="3900"/>
    <lineage>
        <taxon>Eukaryota</taxon>
        <taxon>Viridiplantae</taxon>
        <taxon>Streptophyta</taxon>
        <taxon>Embryophyta</taxon>
        <taxon>Tracheophyta</taxon>
        <taxon>Spermatophyta</taxon>
        <taxon>Magnoliopsida</taxon>
        <taxon>eudicotyledons</taxon>
        <taxon>Gunneridae</taxon>
        <taxon>Pentapetalae</taxon>
        <taxon>rosids</taxon>
        <taxon>fabids</taxon>
        <taxon>Fabales</taxon>
        <taxon>Fabaceae</taxon>
        <taxon>Papilionoideae</taxon>
        <taxon>50 kb inversion clade</taxon>
        <taxon>NPAAA clade</taxon>
        <taxon>Hologalegina</taxon>
        <taxon>IRL clade</taxon>
        <taxon>Trifolieae</taxon>
        <taxon>Trifolium</taxon>
    </lineage>
</organism>
<sequence length="235" mass="25537">MSLLSYLLPLIFLLFIFPSFSFSATTCPLNITVLRNIVHGSTPSINPGSECHYTLQALHLLQADYLRRTGFFVPPLNTAESCWSSFQSFIDEFQPNFDIRSSCGFQTSWISQGCMNITTKQEFEKQVSLPALQSLRLNCNASLDNNAPCALCTSKCSEVFTTYLTGVVPSNVSDCRSYTSIYAASLSNDFGPTNPGTAKCLFGLDFTSSGATVIGSGIGSGVVLWLAYSILALFS</sequence>
<feature type="transmembrane region" description="Helical" evidence="1">
    <location>
        <begin position="213"/>
        <end position="234"/>
    </location>
</feature>
<dbReference type="InterPro" id="IPR043891">
    <property type="entry name" value="SPARK"/>
</dbReference>
<accession>A0A2Z6N643</accession>
<evidence type="ECO:0000259" key="3">
    <source>
        <dbReference type="Pfam" id="PF19160"/>
    </source>
</evidence>
<proteinExistence type="predicted"/>
<feature type="signal peptide" evidence="2">
    <location>
        <begin position="1"/>
        <end position="23"/>
    </location>
</feature>
<evidence type="ECO:0000256" key="1">
    <source>
        <dbReference type="SAM" id="Phobius"/>
    </source>
</evidence>
<feature type="domain" description="SPARK" evidence="3">
    <location>
        <begin position="23"/>
        <end position="175"/>
    </location>
</feature>
<protein>
    <recommendedName>
        <fullName evidence="3">SPARK domain-containing protein</fullName>
    </recommendedName>
</protein>
<keyword evidence="1" id="KW-1133">Transmembrane helix</keyword>
<keyword evidence="5" id="KW-1185">Reference proteome</keyword>
<evidence type="ECO:0000313" key="4">
    <source>
        <dbReference type="EMBL" id="GAU31560.1"/>
    </source>
</evidence>
<dbReference type="OrthoDB" id="780646at2759"/>
<dbReference type="EMBL" id="DF973459">
    <property type="protein sequence ID" value="GAU31560.1"/>
    <property type="molecule type" value="Genomic_DNA"/>
</dbReference>
<keyword evidence="2" id="KW-0732">Signal</keyword>
<dbReference type="AlphaFoldDB" id="A0A2Z6N643"/>